<dbReference type="AlphaFoldDB" id="A0AAF3J449"/>
<evidence type="ECO:0000313" key="3">
    <source>
        <dbReference type="WBParaSite" id="MBELARI_LOCUS15002"/>
    </source>
</evidence>
<evidence type="ECO:0000256" key="1">
    <source>
        <dbReference type="SAM" id="Phobius"/>
    </source>
</evidence>
<reference evidence="3" key="1">
    <citation type="submission" date="2024-02" db="UniProtKB">
        <authorList>
            <consortium name="WormBaseParasite"/>
        </authorList>
    </citation>
    <scope>IDENTIFICATION</scope>
</reference>
<proteinExistence type="predicted"/>
<protein>
    <submittedName>
        <fullName evidence="3">Uncharacterized protein</fullName>
    </submittedName>
</protein>
<keyword evidence="2" id="KW-1185">Reference proteome</keyword>
<feature type="transmembrane region" description="Helical" evidence="1">
    <location>
        <begin position="65"/>
        <end position="89"/>
    </location>
</feature>
<accession>A0AAF3J449</accession>
<keyword evidence="1" id="KW-1133">Transmembrane helix</keyword>
<sequence length="130" mass="14677">MFSFLTSIGEPTIWRKFHDLIIVLCILFGLLGIYALLTFIYLQDWSFFENAPDISENLETTLDTILVIMTDCVTCLSLITTSLAAYFAAANDRLTIPIRILASAENVNKFVWSVCYLLTFACRTEGGLFQ</sequence>
<dbReference type="Proteomes" id="UP000887575">
    <property type="component" value="Unassembled WGS sequence"/>
</dbReference>
<keyword evidence="1" id="KW-0812">Transmembrane</keyword>
<name>A0AAF3J449_9BILA</name>
<organism evidence="2 3">
    <name type="scientific">Mesorhabditis belari</name>
    <dbReference type="NCBI Taxonomy" id="2138241"/>
    <lineage>
        <taxon>Eukaryota</taxon>
        <taxon>Metazoa</taxon>
        <taxon>Ecdysozoa</taxon>
        <taxon>Nematoda</taxon>
        <taxon>Chromadorea</taxon>
        <taxon>Rhabditida</taxon>
        <taxon>Rhabditina</taxon>
        <taxon>Rhabditomorpha</taxon>
        <taxon>Rhabditoidea</taxon>
        <taxon>Rhabditidae</taxon>
        <taxon>Mesorhabditinae</taxon>
        <taxon>Mesorhabditis</taxon>
    </lineage>
</organism>
<keyword evidence="1" id="KW-0472">Membrane</keyword>
<dbReference type="WBParaSite" id="MBELARI_LOCUS15002">
    <property type="protein sequence ID" value="MBELARI_LOCUS15002"/>
    <property type="gene ID" value="MBELARI_LOCUS15002"/>
</dbReference>
<evidence type="ECO:0000313" key="2">
    <source>
        <dbReference type="Proteomes" id="UP000887575"/>
    </source>
</evidence>
<feature type="transmembrane region" description="Helical" evidence="1">
    <location>
        <begin position="20"/>
        <end position="42"/>
    </location>
</feature>